<sequence>MVAHKFIVDLNNPLVFQGFGLGRHLSLSLEIHSYQL</sequence>
<keyword evidence="2" id="KW-1185">Reference proteome</keyword>
<evidence type="ECO:0000313" key="1">
    <source>
        <dbReference type="EMBL" id="TYH91199.1"/>
    </source>
</evidence>
<gene>
    <name evidence="1" type="ORF">ES332_A13G100600v1</name>
</gene>
<accession>A0A5D2MK80</accession>
<dbReference type="Proteomes" id="UP000322667">
    <property type="component" value="Chromosome A13"/>
</dbReference>
<protein>
    <submittedName>
        <fullName evidence="1">Uncharacterized protein</fullName>
    </submittedName>
</protein>
<reference evidence="1 2" key="1">
    <citation type="submission" date="2019-07" db="EMBL/GenBank/DDBJ databases">
        <title>WGS assembly of Gossypium tomentosum.</title>
        <authorList>
            <person name="Chen Z.J."/>
            <person name="Sreedasyam A."/>
            <person name="Ando A."/>
            <person name="Song Q."/>
            <person name="De L."/>
            <person name="Hulse-Kemp A."/>
            <person name="Ding M."/>
            <person name="Ye W."/>
            <person name="Kirkbride R."/>
            <person name="Jenkins J."/>
            <person name="Plott C."/>
            <person name="Lovell J."/>
            <person name="Lin Y.-M."/>
            <person name="Vaughn R."/>
            <person name="Liu B."/>
            <person name="Li W."/>
            <person name="Simpson S."/>
            <person name="Scheffler B."/>
            <person name="Saski C."/>
            <person name="Grover C."/>
            <person name="Hu G."/>
            <person name="Conover J."/>
            <person name="Carlson J."/>
            <person name="Shu S."/>
            <person name="Boston L."/>
            <person name="Williams M."/>
            <person name="Peterson D."/>
            <person name="Mcgee K."/>
            <person name="Jones D."/>
            <person name="Wendel J."/>
            <person name="Stelly D."/>
            <person name="Grimwood J."/>
            <person name="Schmutz J."/>
        </authorList>
    </citation>
    <scope>NUCLEOTIDE SEQUENCE [LARGE SCALE GENOMIC DNA]</scope>
    <source>
        <strain evidence="1">7179.01</strain>
    </source>
</reference>
<evidence type="ECO:0000313" key="2">
    <source>
        <dbReference type="Proteomes" id="UP000322667"/>
    </source>
</evidence>
<proteinExistence type="predicted"/>
<dbReference type="EMBL" id="CM017622">
    <property type="protein sequence ID" value="TYH91199.1"/>
    <property type="molecule type" value="Genomic_DNA"/>
</dbReference>
<name>A0A5D2MK80_GOSTO</name>
<dbReference type="AlphaFoldDB" id="A0A5D2MK80"/>
<organism evidence="1 2">
    <name type="scientific">Gossypium tomentosum</name>
    <name type="common">Hawaiian cotton</name>
    <name type="synonym">Gossypium sandvicense</name>
    <dbReference type="NCBI Taxonomy" id="34277"/>
    <lineage>
        <taxon>Eukaryota</taxon>
        <taxon>Viridiplantae</taxon>
        <taxon>Streptophyta</taxon>
        <taxon>Embryophyta</taxon>
        <taxon>Tracheophyta</taxon>
        <taxon>Spermatophyta</taxon>
        <taxon>Magnoliopsida</taxon>
        <taxon>eudicotyledons</taxon>
        <taxon>Gunneridae</taxon>
        <taxon>Pentapetalae</taxon>
        <taxon>rosids</taxon>
        <taxon>malvids</taxon>
        <taxon>Malvales</taxon>
        <taxon>Malvaceae</taxon>
        <taxon>Malvoideae</taxon>
        <taxon>Gossypium</taxon>
    </lineage>
</organism>